<dbReference type="Proteomes" id="UP001597110">
    <property type="component" value="Unassembled WGS sequence"/>
</dbReference>
<dbReference type="EMBL" id="JBHTIF010000001">
    <property type="protein sequence ID" value="MFD0724803.1"/>
    <property type="molecule type" value="Genomic_DNA"/>
</dbReference>
<comment type="caution">
    <text evidence="3">The sequence shown here is derived from an EMBL/GenBank/DDBJ whole genome shotgun (WGS) entry which is preliminary data.</text>
</comment>
<dbReference type="Gene3D" id="3.40.50.12370">
    <property type="match status" value="1"/>
</dbReference>
<dbReference type="InterPro" id="IPR006016">
    <property type="entry name" value="UspA"/>
</dbReference>
<dbReference type="Pfam" id="PF00582">
    <property type="entry name" value="Usp"/>
    <property type="match status" value="2"/>
</dbReference>
<reference evidence="4" key="1">
    <citation type="journal article" date="2019" name="Int. J. Syst. Evol. Microbiol.">
        <title>The Global Catalogue of Microorganisms (GCM) 10K type strain sequencing project: providing services to taxonomists for standard genome sequencing and annotation.</title>
        <authorList>
            <consortium name="The Broad Institute Genomics Platform"/>
            <consortium name="The Broad Institute Genome Sequencing Center for Infectious Disease"/>
            <person name="Wu L."/>
            <person name="Ma J."/>
        </authorList>
    </citation>
    <scope>NUCLEOTIDE SEQUENCE [LARGE SCALE GENOMIC DNA]</scope>
    <source>
        <strain evidence="4">CCUG 55585</strain>
    </source>
</reference>
<dbReference type="PRINTS" id="PR01438">
    <property type="entry name" value="UNVRSLSTRESS"/>
</dbReference>
<feature type="domain" description="UspA" evidence="2">
    <location>
        <begin position="1"/>
        <end position="146"/>
    </location>
</feature>
<dbReference type="PANTHER" id="PTHR46268:SF15">
    <property type="entry name" value="UNIVERSAL STRESS PROTEIN HP_0031"/>
    <property type="match status" value="1"/>
</dbReference>
<dbReference type="RefSeq" id="WP_386822444.1">
    <property type="nucleotide sequence ID" value="NZ_JBHTIF010000001.1"/>
</dbReference>
<name>A0ABW2Y9M1_9GAMM</name>
<feature type="domain" description="UspA" evidence="2">
    <location>
        <begin position="168"/>
        <end position="278"/>
    </location>
</feature>
<dbReference type="InterPro" id="IPR006015">
    <property type="entry name" value="Universal_stress_UspA"/>
</dbReference>
<evidence type="ECO:0000256" key="1">
    <source>
        <dbReference type="ARBA" id="ARBA00008791"/>
    </source>
</evidence>
<evidence type="ECO:0000313" key="3">
    <source>
        <dbReference type="EMBL" id="MFD0724803.1"/>
    </source>
</evidence>
<dbReference type="PANTHER" id="PTHR46268">
    <property type="entry name" value="STRESS RESPONSE PROTEIN NHAX"/>
    <property type="match status" value="1"/>
</dbReference>
<evidence type="ECO:0000313" key="4">
    <source>
        <dbReference type="Proteomes" id="UP001597110"/>
    </source>
</evidence>
<gene>
    <name evidence="3" type="ORF">ACFQ0E_04240</name>
</gene>
<protein>
    <submittedName>
        <fullName evidence="3">Universal stress protein</fullName>
    </submittedName>
</protein>
<dbReference type="SUPFAM" id="SSF52402">
    <property type="entry name" value="Adenine nucleotide alpha hydrolases-like"/>
    <property type="match status" value="2"/>
</dbReference>
<dbReference type="CDD" id="cd00293">
    <property type="entry name" value="USP-like"/>
    <property type="match status" value="1"/>
</dbReference>
<evidence type="ECO:0000259" key="2">
    <source>
        <dbReference type="Pfam" id="PF00582"/>
    </source>
</evidence>
<proteinExistence type="inferred from homology"/>
<organism evidence="3 4">
    <name type="scientific">Lysobacter brunescens</name>
    <dbReference type="NCBI Taxonomy" id="262323"/>
    <lineage>
        <taxon>Bacteria</taxon>
        <taxon>Pseudomonadati</taxon>
        <taxon>Pseudomonadota</taxon>
        <taxon>Gammaproteobacteria</taxon>
        <taxon>Lysobacterales</taxon>
        <taxon>Lysobacteraceae</taxon>
        <taxon>Lysobacter</taxon>
    </lineage>
</organism>
<accession>A0ABW2Y9M1</accession>
<sequence>MIKDILVPWVNADSERSVADAALALAAGSGARVAVLVTVDVPAPMPSDWGAMAYDIYAKLHTEAHARASERAEKLRQRFANAEVPVEVRVADAVSVFPQNTATMHARHADLSVLPTMPRDGAESMLVHDHFHDLLRHSGRPVLVVPADSKAQLPPRRVVVAWKPTAQAARAVGDALPFLQAADSVSVVVIDPKIGEGSYGAEPGADIAAHLARHGVKVEVMTRPSMNFSAAYALLDAARDVGADLLVAGGYGHSRLREAVLGGTTRELLHTAHIPVLFAH</sequence>
<keyword evidence="4" id="KW-1185">Reference proteome</keyword>
<comment type="similarity">
    <text evidence="1">Belongs to the universal stress protein A family.</text>
</comment>